<sequence length="330" mass="36077">MEVVRVQNLAGDCLAVLVTCTPSWQADIKATVGRAWHIAPLCQKLLCGCLVLDGTEQLPEVFGEGKDQFLVMLVSTTELYRSLVRGNISLQEEQDLQAMVRDSRGTCREGLLPEFINHLSGNASTRSRVLAILSECSQGRDLVFDAVQSCMDDDDLSVREAAVVALANLVETEGSERSVVALAAQQGNSSYRVRVRVFREMGRVVERGNAHAIKATADLLEHHAIDIRAEAAMRMDTLSDSGREVALAAVEQRLEHHEVGVRHAATLALGCLARPDHQRSLRALTARLNDSEESIVQLARSGLVRMGVSVWPVAGSARNYDQNRSSARQV</sequence>
<name>A0A7S1A2T2_NOCSC</name>
<organism evidence="1">
    <name type="scientific">Noctiluca scintillans</name>
    <name type="common">Sea sparkle</name>
    <name type="synonym">Red tide dinoflagellate</name>
    <dbReference type="NCBI Taxonomy" id="2966"/>
    <lineage>
        <taxon>Eukaryota</taxon>
        <taxon>Sar</taxon>
        <taxon>Alveolata</taxon>
        <taxon>Dinophyceae</taxon>
        <taxon>Noctilucales</taxon>
        <taxon>Noctilucaceae</taxon>
        <taxon>Noctiluca</taxon>
    </lineage>
</organism>
<protein>
    <submittedName>
        <fullName evidence="1">Uncharacterized protein</fullName>
    </submittedName>
</protein>
<evidence type="ECO:0000313" key="1">
    <source>
        <dbReference type="EMBL" id="CAD8840677.1"/>
    </source>
</evidence>
<gene>
    <name evidence="1" type="ORF">NSCI0253_LOCUS15025</name>
</gene>
<dbReference type="SMART" id="SM00567">
    <property type="entry name" value="EZ_HEAT"/>
    <property type="match status" value="3"/>
</dbReference>
<dbReference type="AlphaFoldDB" id="A0A7S1A2T2"/>
<dbReference type="InterPro" id="IPR011989">
    <property type="entry name" value="ARM-like"/>
</dbReference>
<dbReference type="Gene3D" id="1.25.10.10">
    <property type="entry name" value="Leucine-rich Repeat Variant"/>
    <property type="match status" value="1"/>
</dbReference>
<dbReference type="EMBL" id="HBFQ01021508">
    <property type="protein sequence ID" value="CAD8840677.1"/>
    <property type="molecule type" value="Transcribed_RNA"/>
</dbReference>
<proteinExistence type="predicted"/>
<reference evidence="1" key="1">
    <citation type="submission" date="2021-01" db="EMBL/GenBank/DDBJ databases">
        <authorList>
            <person name="Corre E."/>
            <person name="Pelletier E."/>
            <person name="Niang G."/>
            <person name="Scheremetjew M."/>
            <person name="Finn R."/>
            <person name="Kale V."/>
            <person name="Holt S."/>
            <person name="Cochrane G."/>
            <person name="Meng A."/>
            <person name="Brown T."/>
            <person name="Cohen L."/>
        </authorList>
    </citation>
    <scope>NUCLEOTIDE SEQUENCE</scope>
</reference>
<dbReference type="InterPro" id="IPR004155">
    <property type="entry name" value="PBS_lyase_HEAT"/>
</dbReference>
<dbReference type="SUPFAM" id="SSF48371">
    <property type="entry name" value="ARM repeat"/>
    <property type="match status" value="1"/>
</dbReference>
<dbReference type="InterPro" id="IPR016024">
    <property type="entry name" value="ARM-type_fold"/>
</dbReference>
<accession>A0A7S1A2T2</accession>